<name>A0A1X7VE47_AMPQE</name>
<reference evidence="2" key="2">
    <citation type="submission" date="2017-05" db="UniProtKB">
        <authorList>
            <consortium name="EnsemblMetazoa"/>
        </authorList>
    </citation>
    <scope>IDENTIFICATION</scope>
</reference>
<dbReference type="AlphaFoldDB" id="A0A1X7VE47"/>
<dbReference type="InParanoid" id="A0A1X7VE47"/>
<protein>
    <recommendedName>
        <fullName evidence="1">DUF4440 domain-containing protein</fullName>
    </recommendedName>
</protein>
<evidence type="ECO:0000313" key="3">
    <source>
        <dbReference type="Proteomes" id="UP000007879"/>
    </source>
</evidence>
<evidence type="ECO:0000259" key="1">
    <source>
        <dbReference type="Pfam" id="PF14534"/>
    </source>
</evidence>
<gene>
    <name evidence="2" type="primary">105316898</name>
</gene>
<dbReference type="PANTHER" id="PTHR31664">
    <property type="entry name" value="PROTEIN CBG16427"/>
    <property type="match status" value="1"/>
</dbReference>
<dbReference type="STRING" id="400682.A0A1X7VE47"/>
<dbReference type="OMA" id="WQSINAK"/>
<feature type="domain" description="DUF4440" evidence="1">
    <location>
        <begin position="9"/>
        <end position="113"/>
    </location>
</feature>
<dbReference type="OrthoDB" id="5970825at2759"/>
<dbReference type="eggNOG" id="ENOG502S6UA">
    <property type="taxonomic scope" value="Eukaryota"/>
</dbReference>
<sequence length="127" mass="13852">MSTLKDEIEACNVKFMAAFDKGDMAALSLCYSEDCKLMPTGAGVMEGREAVPKIFQSVRDAGATKVVLRTVEVGPMGGGDVVYERGSYTFYKGDGSTFDDGKYVVIWKRIGGQLYLYTDIFNTNGSQ</sequence>
<dbReference type="EnsemblMetazoa" id="Aqu2.1.38316_001">
    <property type="protein sequence ID" value="Aqu2.1.38316_001"/>
    <property type="gene ID" value="Aqu2.1.38316"/>
</dbReference>
<dbReference type="Pfam" id="PF14534">
    <property type="entry name" value="DUF4440"/>
    <property type="match status" value="1"/>
</dbReference>
<accession>A0A1X7VE47</accession>
<evidence type="ECO:0000313" key="2">
    <source>
        <dbReference type="EnsemblMetazoa" id="Aqu2.1.38316_001"/>
    </source>
</evidence>
<dbReference type="InterPro" id="IPR027843">
    <property type="entry name" value="DUF4440"/>
</dbReference>
<organism evidence="2">
    <name type="scientific">Amphimedon queenslandica</name>
    <name type="common">Sponge</name>
    <dbReference type="NCBI Taxonomy" id="400682"/>
    <lineage>
        <taxon>Eukaryota</taxon>
        <taxon>Metazoa</taxon>
        <taxon>Porifera</taxon>
        <taxon>Demospongiae</taxon>
        <taxon>Heteroscleromorpha</taxon>
        <taxon>Haplosclerida</taxon>
        <taxon>Niphatidae</taxon>
        <taxon>Amphimedon</taxon>
    </lineage>
</organism>
<reference evidence="3" key="1">
    <citation type="journal article" date="2010" name="Nature">
        <title>The Amphimedon queenslandica genome and the evolution of animal complexity.</title>
        <authorList>
            <person name="Srivastava M."/>
            <person name="Simakov O."/>
            <person name="Chapman J."/>
            <person name="Fahey B."/>
            <person name="Gauthier M.E."/>
            <person name="Mitros T."/>
            <person name="Richards G.S."/>
            <person name="Conaco C."/>
            <person name="Dacre M."/>
            <person name="Hellsten U."/>
            <person name="Larroux C."/>
            <person name="Putnam N.H."/>
            <person name="Stanke M."/>
            <person name="Adamska M."/>
            <person name="Darling A."/>
            <person name="Degnan S.M."/>
            <person name="Oakley T.H."/>
            <person name="Plachetzki D.C."/>
            <person name="Zhai Y."/>
            <person name="Adamski M."/>
            <person name="Calcino A."/>
            <person name="Cummins S.F."/>
            <person name="Goodstein D.M."/>
            <person name="Harris C."/>
            <person name="Jackson D.J."/>
            <person name="Leys S.P."/>
            <person name="Shu S."/>
            <person name="Woodcroft B.J."/>
            <person name="Vervoort M."/>
            <person name="Kosik K.S."/>
            <person name="Manning G."/>
            <person name="Degnan B.M."/>
            <person name="Rokhsar D.S."/>
        </authorList>
    </citation>
    <scope>NUCLEOTIDE SEQUENCE [LARGE SCALE GENOMIC DNA]</scope>
</reference>
<dbReference type="EnsemblMetazoa" id="XM_011412176.2">
    <property type="protein sequence ID" value="XP_011410478.1"/>
    <property type="gene ID" value="LOC105316898"/>
</dbReference>
<dbReference type="Gene3D" id="3.10.450.50">
    <property type="match status" value="1"/>
</dbReference>
<dbReference type="InterPro" id="IPR032710">
    <property type="entry name" value="NTF2-like_dom_sf"/>
</dbReference>
<dbReference type="Proteomes" id="UP000007879">
    <property type="component" value="Unassembled WGS sequence"/>
</dbReference>
<dbReference type="SUPFAM" id="SSF54427">
    <property type="entry name" value="NTF2-like"/>
    <property type="match status" value="1"/>
</dbReference>
<dbReference type="PANTHER" id="PTHR31664:SF8">
    <property type="entry name" value="DUF4440 DOMAIN-CONTAINING PROTEIN"/>
    <property type="match status" value="1"/>
</dbReference>
<dbReference type="CDD" id="cd00531">
    <property type="entry name" value="NTF2_like"/>
    <property type="match status" value="1"/>
</dbReference>
<dbReference type="KEGG" id="aqu:105316898"/>
<keyword evidence="3" id="KW-1185">Reference proteome</keyword>
<proteinExistence type="predicted"/>